<keyword evidence="3" id="KW-1185">Reference proteome</keyword>
<evidence type="ECO:0000313" key="2">
    <source>
        <dbReference type="EMBL" id="EPX87460.1"/>
    </source>
</evidence>
<dbReference type="Pfam" id="PF18856">
    <property type="entry name" value="baeRF_family12"/>
    <property type="match status" value="1"/>
</dbReference>
<feature type="region of interest" description="Disordered" evidence="1">
    <location>
        <begin position="29"/>
        <end position="63"/>
    </location>
</feature>
<comment type="caution">
    <text evidence="2">The sequence shown here is derived from an EMBL/GenBank/DDBJ whole genome shotgun (WGS) entry which is preliminary data.</text>
</comment>
<gene>
    <name evidence="2" type="ORF">ruthe_00530</name>
</gene>
<dbReference type="EMBL" id="AOLV01000007">
    <property type="protein sequence ID" value="EPX87460.1"/>
    <property type="molecule type" value="Genomic_DNA"/>
</dbReference>
<evidence type="ECO:0000256" key="1">
    <source>
        <dbReference type="SAM" id="MobiDB-lite"/>
    </source>
</evidence>
<dbReference type="AlphaFoldDB" id="S9SBF7"/>
<reference evidence="2 3" key="1">
    <citation type="journal article" date="2013" name="Stand. Genomic Sci.">
        <title>Genome sequence of the reddish-pigmented Rubellimicrobium thermophilum type strain (DSM 16684(T)), a member of the Roseobacter clade.</title>
        <authorList>
            <person name="Fiebig A."/>
            <person name="Riedel T."/>
            <person name="Gronow S."/>
            <person name="Petersen J."/>
            <person name="Klenk H.P."/>
            <person name="Goker M."/>
        </authorList>
    </citation>
    <scope>NUCLEOTIDE SEQUENCE [LARGE SCALE GENOMIC DNA]</scope>
    <source>
        <strain evidence="2 3">DSM 16684</strain>
    </source>
</reference>
<dbReference type="InterPro" id="IPR041374">
    <property type="entry name" value="BaeRF_family12"/>
</dbReference>
<accession>S9SBF7</accession>
<sequence>MARLQNGTWVLVLDGEKALILRNTTDGQDPALEVVRKEEQDNPPDRDQKSDRPGRYYDAGAPGAKSAYEETDYHRLEKERFAEQMAGILYKAAHGNRFERLVIVAGPQILGALRPALHKEVAARIVAEIPKTMTGHPVDQIEKLLKQEMASA</sequence>
<dbReference type="OrthoDB" id="9812459at2"/>
<dbReference type="RefSeq" id="WP_021096639.1">
    <property type="nucleotide sequence ID" value="NZ_KE557320.1"/>
</dbReference>
<proteinExistence type="predicted"/>
<dbReference type="STRING" id="1123069.ruthe_00530"/>
<evidence type="ECO:0000313" key="3">
    <source>
        <dbReference type="Proteomes" id="UP000015346"/>
    </source>
</evidence>
<protein>
    <submittedName>
        <fullName evidence="2">Protein required for attachment to host cell</fullName>
    </submittedName>
</protein>
<dbReference type="HOGENOM" id="CLU_105864_3_0_5"/>
<name>S9SBF7_9RHOB</name>
<organism evidence="2 3">
    <name type="scientific">Rubellimicrobium thermophilum DSM 16684</name>
    <dbReference type="NCBI Taxonomy" id="1123069"/>
    <lineage>
        <taxon>Bacteria</taxon>
        <taxon>Pseudomonadati</taxon>
        <taxon>Pseudomonadota</taxon>
        <taxon>Alphaproteobacteria</taxon>
        <taxon>Rhodobacterales</taxon>
        <taxon>Roseobacteraceae</taxon>
        <taxon>Rubellimicrobium</taxon>
    </lineage>
</organism>
<feature type="compositionally biased region" description="Basic and acidic residues" evidence="1">
    <location>
        <begin position="34"/>
        <end position="55"/>
    </location>
</feature>
<dbReference type="PATRIC" id="fig|1123069.3.peg.495"/>
<dbReference type="Proteomes" id="UP000015346">
    <property type="component" value="Unassembled WGS sequence"/>
</dbReference>